<organism evidence="19 20">
    <name type="scientific">Sunxiuqinia elliptica</name>
    <dbReference type="NCBI Taxonomy" id="655355"/>
    <lineage>
        <taxon>Bacteria</taxon>
        <taxon>Pseudomonadati</taxon>
        <taxon>Bacteroidota</taxon>
        <taxon>Bacteroidia</taxon>
        <taxon>Marinilabiliales</taxon>
        <taxon>Prolixibacteraceae</taxon>
        <taxon>Sunxiuqinia</taxon>
    </lineage>
</organism>
<proteinExistence type="inferred from homology"/>
<dbReference type="NCBIfam" id="TIGR01893">
    <property type="entry name" value="aa-his-dipept"/>
    <property type="match status" value="1"/>
</dbReference>
<comment type="similarity">
    <text evidence="12">Belongs to the peptidase M20C family.</text>
</comment>
<dbReference type="FunFam" id="3.40.630.10:FF:000015">
    <property type="entry name" value="Aminoacyl-histidine dipeptidase PepD"/>
    <property type="match status" value="1"/>
</dbReference>
<dbReference type="SUPFAM" id="SSF53187">
    <property type="entry name" value="Zn-dependent exopeptidases"/>
    <property type="match status" value="1"/>
</dbReference>
<evidence type="ECO:0000256" key="6">
    <source>
        <dbReference type="ARBA" id="ARBA00022833"/>
    </source>
</evidence>
<comment type="catalytic activity">
    <reaction evidence="9">
        <text>Hydrolysis of dipeptides, preferentially hydrophobic dipeptides including prolyl amino acids.</text>
        <dbReference type="EC" id="3.4.13.18"/>
    </reaction>
</comment>
<comment type="cofactor">
    <cofactor evidence="1">
        <name>Co(2+)</name>
        <dbReference type="ChEBI" id="CHEBI:48828"/>
    </cofactor>
</comment>
<dbReference type="EMBL" id="FONW01000006">
    <property type="protein sequence ID" value="SFF44006.1"/>
    <property type="molecule type" value="Genomic_DNA"/>
</dbReference>
<evidence type="ECO:0000256" key="9">
    <source>
        <dbReference type="ARBA" id="ARBA00036421"/>
    </source>
</evidence>
<evidence type="ECO:0000256" key="12">
    <source>
        <dbReference type="ARBA" id="ARBA00061423"/>
    </source>
</evidence>
<gene>
    <name evidence="19" type="ORF">SAMN05216283_106158</name>
</gene>
<keyword evidence="20" id="KW-1185">Reference proteome</keyword>
<evidence type="ECO:0000256" key="10">
    <source>
        <dbReference type="ARBA" id="ARBA00038976"/>
    </source>
</evidence>
<dbReference type="GO" id="GO:0006508">
    <property type="term" value="P:proteolysis"/>
    <property type="evidence" value="ECO:0007669"/>
    <property type="project" value="UniProtKB-KW"/>
</dbReference>
<evidence type="ECO:0000256" key="3">
    <source>
        <dbReference type="ARBA" id="ARBA00022670"/>
    </source>
</evidence>
<evidence type="ECO:0000256" key="14">
    <source>
        <dbReference type="ARBA" id="ARBA00075285"/>
    </source>
</evidence>
<dbReference type="AlphaFoldDB" id="A0A1I2ITA0"/>
<protein>
    <recommendedName>
        <fullName evidence="13">Cytosol non-specific dipeptidase</fullName>
        <ecNumber evidence="10">3.4.13.18</ecNumber>
    </recommendedName>
    <alternativeName>
        <fullName evidence="16">Aminoacyl-histidine dipeptidase</fullName>
    </alternativeName>
    <alternativeName>
        <fullName evidence="15">Beta-alanyl-histidine dipeptidase</fullName>
    </alternativeName>
    <alternativeName>
        <fullName evidence="14">Carnosinase</fullName>
    </alternativeName>
    <alternativeName>
        <fullName evidence="11">Peptidase D</fullName>
    </alternativeName>
    <alternativeName>
        <fullName evidence="17">Xaa-His dipeptidase</fullName>
    </alternativeName>
</protein>
<dbReference type="PANTHER" id="PTHR43501">
    <property type="entry name" value="CYTOSOL NON-SPECIFIC DIPEPTIDASE"/>
    <property type="match status" value="1"/>
</dbReference>
<dbReference type="GO" id="GO:0005829">
    <property type="term" value="C:cytosol"/>
    <property type="evidence" value="ECO:0007669"/>
    <property type="project" value="TreeGrafter"/>
</dbReference>
<dbReference type="STRING" id="655355.SAMN05216283_106158"/>
<keyword evidence="7" id="KW-0482">Metalloprotease</keyword>
<dbReference type="Proteomes" id="UP000198964">
    <property type="component" value="Unassembled WGS sequence"/>
</dbReference>
<keyword evidence="5" id="KW-0378">Hydrolase</keyword>
<evidence type="ECO:0000313" key="19">
    <source>
        <dbReference type="EMBL" id="SFF44006.1"/>
    </source>
</evidence>
<keyword evidence="8" id="KW-0170">Cobalt</keyword>
<dbReference type="InterPro" id="IPR011650">
    <property type="entry name" value="Peptidase_M20_dimer"/>
</dbReference>
<keyword evidence="3" id="KW-0645">Protease</keyword>
<dbReference type="InterPro" id="IPR002933">
    <property type="entry name" value="Peptidase_M20"/>
</dbReference>
<feature type="domain" description="Peptidase M20 dimerisation" evidence="18">
    <location>
        <begin position="208"/>
        <end position="293"/>
    </location>
</feature>
<dbReference type="GO" id="GO:0070573">
    <property type="term" value="F:metallodipeptidase activity"/>
    <property type="evidence" value="ECO:0007669"/>
    <property type="project" value="TreeGrafter"/>
</dbReference>
<evidence type="ECO:0000256" key="16">
    <source>
        <dbReference type="ARBA" id="ARBA00077688"/>
    </source>
</evidence>
<dbReference type="Pfam" id="PF01546">
    <property type="entry name" value="Peptidase_M20"/>
    <property type="match status" value="1"/>
</dbReference>
<dbReference type="CDD" id="cd03890">
    <property type="entry name" value="M20_pepD"/>
    <property type="match status" value="1"/>
</dbReference>
<evidence type="ECO:0000256" key="4">
    <source>
        <dbReference type="ARBA" id="ARBA00022723"/>
    </source>
</evidence>
<evidence type="ECO:0000256" key="11">
    <source>
        <dbReference type="ARBA" id="ARBA00044252"/>
    </source>
</evidence>
<dbReference type="PIRSF" id="PIRSF016599">
    <property type="entry name" value="Xaa-His_dipept"/>
    <property type="match status" value="1"/>
</dbReference>
<evidence type="ECO:0000313" key="20">
    <source>
        <dbReference type="Proteomes" id="UP000198964"/>
    </source>
</evidence>
<reference evidence="19 20" key="1">
    <citation type="submission" date="2016-10" db="EMBL/GenBank/DDBJ databases">
        <authorList>
            <person name="de Groot N.N."/>
        </authorList>
    </citation>
    <scope>NUCLEOTIDE SEQUENCE [LARGE SCALE GENOMIC DNA]</scope>
    <source>
        <strain evidence="19 20">CGMCC 1.9156</strain>
    </source>
</reference>
<dbReference type="PRINTS" id="PR00934">
    <property type="entry name" value="XHISDIPTASE"/>
</dbReference>
<evidence type="ECO:0000256" key="17">
    <source>
        <dbReference type="ARBA" id="ARBA00078074"/>
    </source>
</evidence>
<dbReference type="EC" id="3.4.13.18" evidence="10"/>
<evidence type="ECO:0000256" key="8">
    <source>
        <dbReference type="ARBA" id="ARBA00023285"/>
    </source>
</evidence>
<dbReference type="Gene3D" id="3.40.630.10">
    <property type="entry name" value="Zn peptidases"/>
    <property type="match status" value="2"/>
</dbReference>
<sequence>MRKLENLSPQPLWKYFEDICQVPRPSKKEEKIRAFLLEFAAKNGLEALTDEIGNVLIRKPATPGKENVPTVILQSHMDMVCEKNSDKVFNFDTDAIVPIIDGDWVKADGTTLGSDDGIGIAAQMAVLTTTDIAHGPIECLVTVDEETGLSGAFALQPGFLTGKVLINLDSEDDGELFIGCAGGIDTLGTLTVEKEKTPGKSFGMKIMVKGLMGGHSGDDIHKGRGNAVKILTRFLWKAVRQFGVRIAEFDGGNLRNAIAREAWATVIVPNVQKEQLVAEINMFSADVEFEYERTEPNLVVDQSSVAVPSKVLTQASQERLLNLLYGCPHGVLEMSTRMKDMVETSTNLASVKFVDDTQILITTSQRSEIESRKYFASEMVRSVFELAGAEVKNSDGYPGWTPNPGSPILKVAVDSYERLFNDKPIVRSIHAGLECGLFLQKYPGLDMVSIGPTIRGAHSPDERINIHTVERFWNHLVDMLETLS</sequence>
<dbReference type="FunFam" id="3.40.630.10:FF:000018">
    <property type="entry name" value="Aminoacyl-histidine dipeptidase PepD"/>
    <property type="match status" value="1"/>
</dbReference>
<evidence type="ECO:0000259" key="18">
    <source>
        <dbReference type="Pfam" id="PF07687"/>
    </source>
</evidence>
<dbReference type="InterPro" id="IPR001160">
    <property type="entry name" value="Peptidase_M20C"/>
</dbReference>
<evidence type="ECO:0000256" key="5">
    <source>
        <dbReference type="ARBA" id="ARBA00022801"/>
    </source>
</evidence>
<evidence type="ECO:0000256" key="2">
    <source>
        <dbReference type="ARBA" id="ARBA00001947"/>
    </source>
</evidence>
<accession>A0A1I2ITA0</accession>
<keyword evidence="4" id="KW-0479">Metal-binding</keyword>
<keyword evidence="6" id="KW-0862">Zinc</keyword>
<dbReference type="GO" id="GO:0046872">
    <property type="term" value="F:metal ion binding"/>
    <property type="evidence" value="ECO:0007669"/>
    <property type="project" value="UniProtKB-KW"/>
</dbReference>
<dbReference type="RefSeq" id="WP_093920289.1">
    <property type="nucleotide sequence ID" value="NZ_FONW01000006.1"/>
</dbReference>
<evidence type="ECO:0000256" key="1">
    <source>
        <dbReference type="ARBA" id="ARBA00001941"/>
    </source>
</evidence>
<name>A0A1I2ITA0_9BACT</name>
<evidence type="ECO:0000256" key="15">
    <source>
        <dbReference type="ARBA" id="ARBA00076004"/>
    </source>
</evidence>
<dbReference type="Pfam" id="PF07687">
    <property type="entry name" value="M20_dimer"/>
    <property type="match status" value="1"/>
</dbReference>
<dbReference type="PANTHER" id="PTHR43501:SF1">
    <property type="entry name" value="CYTOSOL NON-SPECIFIC DIPEPTIDASE"/>
    <property type="match status" value="1"/>
</dbReference>
<evidence type="ECO:0000256" key="13">
    <source>
        <dbReference type="ARBA" id="ARBA00071271"/>
    </source>
</evidence>
<evidence type="ECO:0000256" key="7">
    <source>
        <dbReference type="ARBA" id="ARBA00023049"/>
    </source>
</evidence>
<comment type="cofactor">
    <cofactor evidence="2">
        <name>Zn(2+)</name>
        <dbReference type="ChEBI" id="CHEBI:29105"/>
    </cofactor>
</comment>